<dbReference type="AlphaFoldDB" id="A0A067EJZ6"/>
<feature type="non-terminal residue" evidence="1">
    <location>
        <position position="1"/>
    </location>
</feature>
<dbReference type="EMBL" id="KK784983">
    <property type="protein sequence ID" value="KDO55514.1"/>
    <property type="molecule type" value="Genomic_DNA"/>
</dbReference>
<gene>
    <name evidence="1" type="ORF">CISIN_1g038427mg</name>
</gene>
<reference evidence="1 2" key="1">
    <citation type="submission" date="2014-04" db="EMBL/GenBank/DDBJ databases">
        <authorList>
            <consortium name="International Citrus Genome Consortium"/>
            <person name="Gmitter F."/>
            <person name="Chen C."/>
            <person name="Farmerie W."/>
            <person name="Harkins T."/>
            <person name="Desany B."/>
            <person name="Mohiuddin M."/>
            <person name="Kodira C."/>
            <person name="Borodovsky M."/>
            <person name="Lomsadze A."/>
            <person name="Burns P."/>
            <person name="Jenkins J."/>
            <person name="Prochnik S."/>
            <person name="Shu S."/>
            <person name="Chapman J."/>
            <person name="Pitluck S."/>
            <person name="Schmutz J."/>
            <person name="Rokhsar D."/>
        </authorList>
    </citation>
    <scope>NUCLEOTIDE SEQUENCE</scope>
</reference>
<dbReference type="Proteomes" id="UP000027120">
    <property type="component" value="Unassembled WGS sequence"/>
</dbReference>
<proteinExistence type="predicted"/>
<sequence length="50" mass="5812">QTRLHNDEEVLISTVPTRNRRGWQLAAGSFVFLSYSVEPFRSKSNLFKEV</sequence>
<evidence type="ECO:0000313" key="1">
    <source>
        <dbReference type="EMBL" id="KDO55514.1"/>
    </source>
</evidence>
<evidence type="ECO:0000313" key="2">
    <source>
        <dbReference type="Proteomes" id="UP000027120"/>
    </source>
</evidence>
<accession>A0A067EJZ6</accession>
<keyword evidence="2" id="KW-1185">Reference proteome</keyword>
<name>A0A067EJZ6_CITSI</name>
<protein>
    <submittedName>
        <fullName evidence="1">Uncharacterized protein</fullName>
    </submittedName>
</protein>
<organism evidence="1 2">
    <name type="scientific">Citrus sinensis</name>
    <name type="common">Sweet orange</name>
    <name type="synonym">Citrus aurantium var. sinensis</name>
    <dbReference type="NCBI Taxonomy" id="2711"/>
    <lineage>
        <taxon>Eukaryota</taxon>
        <taxon>Viridiplantae</taxon>
        <taxon>Streptophyta</taxon>
        <taxon>Embryophyta</taxon>
        <taxon>Tracheophyta</taxon>
        <taxon>Spermatophyta</taxon>
        <taxon>Magnoliopsida</taxon>
        <taxon>eudicotyledons</taxon>
        <taxon>Gunneridae</taxon>
        <taxon>Pentapetalae</taxon>
        <taxon>rosids</taxon>
        <taxon>malvids</taxon>
        <taxon>Sapindales</taxon>
        <taxon>Rutaceae</taxon>
        <taxon>Aurantioideae</taxon>
        <taxon>Citrus</taxon>
    </lineage>
</organism>